<dbReference type="AlphaFoldDB" id="A0AAD6NK05"/>
<dbReference type="EMBL" id="JAQGDS010000004">
    <property type="protein sequence ID" value="KAJ6261294.1"/>
    <property type="molecule type" value="Genomic_DNA"/>
</dbReference>
<keyword evidence="3" id="KW-1185">Reference proteome</keyword>
<dbReference type="Proteomes" id="UP001221413">
    <property type="component" value="Unassembled WGS sequence"/>
</dbReference>
<feature type="compositionally biased region" description="Basic and acidic residues" evidence="1">
    <location>
        <begin position="111"/>
        <end position="128"/>
    </location>
</feature>
<protein>
    <submittedName>
        <fullName evidence="2">Uncharacterized protein</fullName>
    </submittedName>
</protein>
<evidence type="ECO:0000313" key="2">
    <source>
        <dbReference type="EMBL" id="KAJ6261294.1"/>
    </source>
</evidence>
<reference evidence="2" key="1">
    <citation type="submission" date="2023-01" db="EMBL/GenBank/DDBJ databases">
        <title>The chitinases involved in constricting ring structure development in the nematode-trapping fungus Drechslerella dactyloides.</title>
        <authorList>
            <person name="Wang R."/>
            <person name="Zhang L."/>
            <person name="Tang P."/>
            <person name="Li S."/>
            <person name="Liang L."/>
        </authorList>
    </citation>
    <scope>NUCLEOTIDE SEQUENCE</scope>
    <source>
        <strain evidence="2">YMF1.00031</strain>
    </source>
</reference>
<name>A0AAD6NK05_DREDA</name>
<evidence type="ECO:0000313" key="3">
    <source>
        <dbReference type="Proteomes" id="UP001221413"/>
    </source>
</evidence>
<evidence type="ECO:0000256" key="1">
    <source>
        <dbReference type="SAM" id="MobiDB-lite"/>
    </source>
</evidence>
<proteinExistence type="predicted"/>
<feature type="region of interest" description="Disordered" evidence="1">
    <location>
        <begin position="75"/>
        <end position="136"/>
    </location>
</feature>
<organism evidence="2 3">
    <name type="scientific">Drechslerella dactyloides</name>
    <name type="common">Nematode-trapping fungus</name>
    <name type="synonym">Arthrobotrys dactyloides</name>
    <dbReference type="NCBI Taxonomy" id="74499"/>
    <lineage>
        <taxon>Eukaryota</taxon>
        <taxon>Fungi</taxon>
        <taxon>Dikarya</taxon>
        <taxon>Ascomycota</taxon>
        <taxon>Pezizomycotina</taxon>
        <taxon>Orbiliomycetes</taxon>
        <taxon>Orbiliales</taxon>
        <taxon>Orbiliaceae</taxon>
        <taxon>Drechslerella</taxon>
    </lineage>
</organism>
<sequence length="136" mass="14692">MPISGYISRVKKLNKMGKPSFDPTSEGSQRFLLRLLKHLDISTGKIDMDALITEEGITRKSVIQKLTGIKAALAKGQEMGDAESPPSSFGTPTKKRKPSVASSPAGKKIKTKNEEVEANTERKDHGEPDAATGNIE</sequence>
<comment type="caution">
    <text evidence="2">The sequence shown here is derived from an EMBL/GenBank/DDBJ whole genome shotgun (WGS) entry which is preliminary data.</text>
</comment>
<gene>
    <name evidence="2" type="ORF">Dda_3963</name>
</gene>
<accession>A0AAD6NK05</accession>